<reference evidence="3" key="1">
    <citation type="journal article" date="2018" name="Nat. Microbiol.">
        <title>Leveraging single-cell genomics to expand the fungal tree of life.</title>
        <authorList>
            <person name="Ahrendt S.R."/>
            <person name="Quandt C.A."/>
            <person name="Ciobanu D."/>
            <person name="Clum A."/>
            <person name="Salamov A."/>
            <person name="Andreopoulos B."/>
            <person name="Cheng J.F."/>
            <person name="Woyke T."/>
            <person name="Pelin A."/>
            <person name="Henrissat B."/>
            <person name="Reynolds N.K."/>
            <person name="Benny G.L."/>
            <person name="Smith M.E."/>
            <person name="James T.Y."/>
            <person name="Grigoriev I.V."/>
        </authorList>
    </citation>
    <scope>NUCLEOTIDE SEQUENCE [LARGE SCALE GENOMIC DNA]</scope>
</reference>
<sequence length="616" mass="69351">NKQSYLATADIRVDAKGPVLIPKLFKHSTKQLLHAVKGVQLDYPSIFDPFASGYLPPDRLPARPEGAPQPSTQPMTHHLGYEDPHRRSFSHFKLLMLNSKSRTPSASYKVIINCDLVGVLEPEKGIGSGDPYGGLTSYKHDCRSMDRHCQARRDAPYTFQKIAPRRNLIKTCKIGSSIREKMESDLNTWAREDPILDHRFCLESHCVPEVRSNRLICDARQMLLPFHQPHIVLRNLSVRNTAPHPRRQRPTIMALVDPYQRKTEWRTSRVIGKGKAQGNPRHSQSLFLPPLPIPFITKSKFAHSPPFRVCRGVGDVRVRLACKCVALRFLAGYRLHGFAADSPFDRLKLPLHEQIQGSDPLPGDLSRAANSHVRRDFTHRQDSCHARRPGSGREEEFPLSIRPWVGGGGATPWLRRSSRHPPIHVSAAFATCPLHPPLCSVTPTNSFRSSTKFRALARQVRDGVEQPPRDAQKHKENITPNFSFAMSTVIDFKGTGFQSVPIHLVKGLGIRVKAHFNSSFEAPPEYLTWNPKIAPISLPPEVPLALRPPSRSPGHVLDFNENGNLFPQPPPKCESGRLFRTIHHNDLERVSGLGQLGSVQRKEERPQFETPLQREA</sequence>
<feature type="region of interest" description="Disordered" evidence="1">
    <location>
        <begin position="374"/>
        <end position="395"/>
    </location>
</feature>
<evidence type="ECO:0000256" key="1">
    <source>
        <dbReference type="SAM" id="MobiDB-lite"/>
    </source>
</evidence>
<feature type="non-terminal residue" evidence="2">
    <location>
        <position position="1"/>
    </location>
</feature>
<dbReference type="Proteomes" id="UP000269721">
    <property type="component" value="Unassembled WGS sequence"/>
</dbReference>
<dbReference type="EMBL" id="KZ999880">
    <property type="protein sequence ID" value="RKO84652.1"/>
    <property type="molecule type" value="Genomic_DNA"/>
</dbReference>
<gene>
    <name evidence="2" type="ORF">BDK51DRAFT_30428</name>
</gene>
<feature type="compositionally biased region" description="Basic and acidic residues" evidence="1">
    <location>
        <begin position="600"/>
        <end position="616"/>
    </location>
</feature>
<organism evidence="2 3">
    <name type="scientific">Blyttiomyces helicus</name>
    <dbReference type="NCBI Taxonomy" id="388810"/>
    <lineage>
        <taxon>Eukaryota</taxon>
        <taxon>Fungi</taxon>
        <taxon>Fungi incertae sedis</taxon>
        <taxon>Chytridiomycota</taxon>
        <taxon>Chytridiomycota incertae sedis</taxon>
        <taxon>Chytridiomycetes</taxon>
        <taxon>Chytridiomycetes incertae sedis</taxon>
        <taxon>Blyttiomyces</taxon>
    </lineage>
</organism>
<protein>
    <submittedName>
        <fullName evidence="2">Uncharacterized protein</fullName>
    </submittedName>
</protein>
<dbReference type="AlphaFoldDB" id="A0A4P9VZA9"/>
<evidence type="ECO:0000313" key="2">
    <source>
        <dbReference type="EMBL" id="RKO84652.1"/>
    </source>
</evidence>
<name>A0A4P9VZA9_9FUNG</name>
<proteinExistence type="predicted"/>
<feature type="region of interest" description="Disordered" evidence="1">
    <location>
        <begin position="593"/>
        <end position="616"/>
    </location>
</feature>
<accession>A0A4P9VZA9</accession>
<keyword evidence="3" id="KW-1185">Reference proteome</keyword>
<evidence type="ECO:0000313" key="3">
    <source>
        <dbReference type="Proteomes" id="UP000269721"/>
    </source>
</evidence>